<dbReference type="PANTHER" id="PTHR33841">
    <property type="entry name" value="DNA METHYLTRANSFERASE YEEA-RELATED"/>
    <property type="match status" value="1"/>
</dbReference>
<dbReference type="AlphaFoldDB" id="T1CHR2"/>
<dbReference type="Pfam" id="PF12950">
    <property type="entry name" value="TaqI_C"/>
    <property type="match status" value="1"/>
</dbReference>
<evidence type="ECO:0000313" key="6">
    <source>
        <dbReference type="EMBL" id="EQD65924.1"/>
    </source>
</evidence>
<reference evidence="6" key="2">
    <citation type="journal article" date="2014" name="ISME J.">
        <title>Microbial stratification in low pH oxic and suboxic macroscopic growths along an acid mine drainage.</title>
        <authorList>
            <person name="Mendez-Garcia C."/>
            <person name="Mesa V."/>
            <person name="Sprenger R.R."/>
            <person name="Richter M."/>
            <person name="Diez M.S."/>
            <person name="Solano J."/>
            <person name="Bargiela R."/>
            <person name="Golyshina O.V."/>
            <person name="Manteca A."/>
            <person name="Ramos J.L."/>
            <person name="Gallego J.R."/>
            <person name="Llorente I."/>
            <person name="Martins Dos Santos V.A."/>
            <person name="Jensen O.N."/>
            <person name="Pelaez A.I."/>
            <person name="Sanchez J."/>
            <person name="Ferrer M."/>
        </authorList>
    </citation>
    <scope>NUCLEOTIDE SEQUENCE</scope>
</reference>
<dbReference type="PANTHER" id="PTHR33841:SF1">
    <property type="entry name" value="DNA METHYLTRANSFERASE A"/>
    <property type="match status" value="1"/>
</dbReference>
<name>T1CHR2_9ZZZZ</name>
<gene>
    <name evidence="6" type="ORF">B1A_08342</name>
</gene>
<organism evidence="6">
    <name type="scientific">mine drainage metagenome</name>
    <dbReference type="NCBI Taxonomy" id="410659"/>
    <lineage>
        <taxon>unclassified sequences</taxon>
        <taxon>metagenomes</taxon>
        <taxon>ecological metagenomes</taxon>
    </lineage>
</organism>
<comment type="caution">
    <text evidence="6">The sequence shown here is derived from an EMBL/GenBank/DDBJ whole genome shotgun (WGS) entry which is preliminary data.</text>
</comment>
<dbReference type="EC" id="2.1.1.72" evidence="1"/>
<keyword evidence="2 6" id="KW-0489">Methyltransferase</keyword>
<dbReference type="GO" id="GO:0032259">
    <property type="term" value="P:methylation"/>
    <property type="evidence" value="ECO:0007669"/>
    <property type="project" value="UniProtKB-KW"/>
</dbReference>
<evidence type="ECO:0000256" key="2">
    <source>
        <dbReference type="ARBA" id="ARBA00022603"/>
    </source>
</evidence>
<evidence type="ECO:0000256" key="1">
    <source>
        <dbReference type="ARBA" id="ARBA00011900"/>
    </source>
</evidence>
<feature type="domain" description="TaqI-like C-terminal specificity" evidence="5">
    <location>
        <begin position="195"/>
        <end position="307"/>
    </location>
</feature>
<reference evidence="6" key="1">
    <citation type="submission" date="2013-08" db="EMBL/GenBank/DDBJ databases">
        <authorList>
            <person name="Mendez C."/>
            <person name="Richter M."/>
            <person name="Ferrer M."/>
            <person name="Sanchez J."/>
        </authorList>
    </citation>
    <scope>NUCLEOTIDE SEQUENCE</scope>
</reference>
<dbReference type="EMBL" id="AUZX01005973">
    <property type="protein sequence ID" value="EQD65924.1"/>
    <property type="molecule type" value="Genomic_DNA"/>
</dbReference>
<evidence type="ECO:0000256" key="3">
    <source>
        <dbReference type="ARBA" id="ARBA00022679"/>
    </source>
</evidence>
<evidence type="ECO:0000256" key="4">
    <source>
        <dbReference type="ARBA" id="ARBA00047942"/>
    </source>
</evidence>
<comment type="catalytic activity">
    <reaction evidence="4">
        <text>a 2'-deoxyadenosine in DNA + S-adenosyl-L-methionine = an N(6)-methyl-2'-deoxyadenosine in DNA + S-adenosyl-L-homocysteine + H(+)</text>
        <dbReference type="Rhea" id="RHEA:15197"/>
        <dbReference type="Rhea" id="RHEA-COMP:12418"/>
        <dbReference type="Rhea" id="RHEA-COMP:12419"/>
        <dbReference type="ChEBI" id="CHEBI:15378"/>
        <dbReference type="ChEBI" id="CHEBI:57856"/>
        <dbReference type="ChEBI" id="CHEBI:59789"/>
        <dbReference type="ChEBI" id="CHEBI:90615"/>
        <dbReference type="ChEBI" id="CHEBI:90616"/>
        <dbReference type="EC" id="2.1.1.72"/>
    </reaction>
</comment>
<protein>
    <recommendedName>
        <fullName evidence="1">site-specific DNA-methyltransferase (adenine-specific)</fullName>
        <ecNumber evidence="1">2.1.1.72</ecNumber>
    </recommendedName>
</protein>
<dbReference type="InterPro" id="IPR050953">
    <property type="entry name" value="N4_N6_ade-DNA_methylase"/>
</dbReference>
<accession>T1CHR2</accession>
<dbReference type="GO" id="GO:0009007">
    <property type="term" value="F:site-specific DNA-methyltransferase (adenine-specific) activity"/>
    <property type="evidence" value="ECO:0007669"/>
    <property type="project" value="UniProtKB-EC"/>
</dbReference>
<dbReference type="InterPro" id="IPR025931">
    <property type="entry name" value="TaqI_C"/>
</dbReference>
<keyword evidence="3" id="KW-0808">Transferase</keyword>
<feature type="non-terminal residue" evidence="6">
    <location>
        <position position="1"/>
    </location>
</feature>
<evidence type="ECO:0000259" key="5">
    <source>
        <dbReference type="Pfam" id="PF12950"/>
    </source>
</evidence>
<sequence length="358" mass="39818">WMKNRYGGPLRALVAGKFHLKAYVDMTDTPAFHSDVIAYPAITIITRGKPGATRVAHRPALDRTTLAELAGNLTAKRLPKDCATVRELASVTAGSEPWILDSPDQMALLRRLEREFPTLEDAACKVGIGVATGADNAFIAPFDELDVEPDRKLPLVMTGDIHSGTVAWRGFGVINPFIDGPGSGLVNLDDFPLLKRYLEVRKDEISDRHVAKRAPANWYRTIDRITASLTAKPKLLIPDIKGEAHIVYEDGKLYPHHNLYFVTSDDWDLRALQAVLLSGIARLFVASYSTKMRGGFLRFQAQYLRRIRVPHWKDVQANLRQELRYAAETLDLAACNRAAFKLYGLTLAERAALGWTGA</sequence>
<proteinExistence type="predicted"/>